<feature type="domain" description="Kri1-like C-terminal" evidence="4">
    <location>
        <begin position="37"/>
        <end position="112"/>
    </location>
</feature>
<gene>
    <name evidence="5" type="ORF">BLA29_009307</name>
</gene>
<keyword evidence="6" id="KW-1185">Reference proteome</keyword>
<feature type="compositionally biased region" description="Basic residues" evidence="3">
    <location>
        <begin position="212"/>
        <end position="224"/>
    </location>
</feature>
<evidence type="ECO:0000256" key="2">
    <source>
        <dbReference type="ARBA" id="ARBA00017294"/>
    </source>
</evidence>
<dbReference type="GO" id="GO:0005730">
    <property type="term" value="C:nucleolus"/>
    <property type="evidence" value="ECO:0007669"/>
    <property type="project" value="TreeGrafter"/>
</dbReference>
<evidence type="ECO:0000256" key="3">
    <source>
        <dbReference type="SAM" id="MobiDB-lite"/>
    </source>
</evidence>
<feature type="region of interest" description="Disordered" evidence="3">
    <location>
        <begin position="115"/>
        <end position="260"/>
    </location>
</feature>
<organism evidence="5 6">
    <name type="scientific">Euroglyphus maynei</name>
    <name type="common">Mayne's house dust mite</name>
    <dbReference type="NCBI Taxonomy" id="6958"/>
    <lineage>
        <taxon>Eukaryota</taxon>
        <taxon>Metazoa</taxon>
        <taxon>Ecdysozoa</taxon>
        <taxon>Arthropoda</taxon>
        <taxon>Chelicerata</taxon>
        <taxon>Arachnida</taxon>
        <taxon>Acari</taxon>
        <taxon>Acariformes</taxon>
        <taxon>Sarcoptiformes</taxon>
        <taxon>Astigmata</taxon>
        <taxon>Psoroptidia</taxon>
        <taxon>Analgoidea</taxon>
        <taxon>Pyroglyphidae</taxon>
        <taxon>Pyroglyphinae</taxon>
        <taxon>Euroglyphus</taxon>
    </lineage>
</organism>
<dbReference type="InterPro" id="IPR018034">
    <property type="entry name" value="Kri1"/>
</dbReference>
<dbReference type="Proteomes" id="UP000194236">
    <property type="component" value="Unassembled WGS sequence"/>
</dbReference>
<evidence type="ECO:0000256" key="1">
    <source>
        <dbReference type="ARBA" id="ARBA00007473"/>
    </source>
</evidence>
<comment type="similarity">
    <text evidence="1">Belongs to the KRI1 family.</text>
</comment>
<feature type="compositionally biased region" description="Basic residues" evidence="3">
    <location>
        <begin position="168"/>
        <end position="180"/>
    </location>
</feature>
<dbReference type="Pfam" id="PF12936">
    <property type="entry name" value="Kri1_C"/>
    <property type="match status" value="1"/>
</dbReference>
<evidence type="ECO:0000313" key="5">
    <source>
        <dbReference type="EMBL" id="OTF72694.1"/>
    </source>
</evidence>
<feature type="region of interest" description="Disordered" evidence="3">
    <location>
        <begin position="1"/>
        <end position="25"/>
    </location>
</feature>
<dbReference type="EMBL" id="MUJZ01055048">
    <property type="protein sequence ID" value="OTF72694.1"/>
    <property type="molecule type" value="Genomic_DNA"/>
</dbReference>
<dbReference type="OrthoDB" id="10252032at2759"/>
<dbReference type="AlphaFoldDB" id="A0A1Y3AY18"/>
<name>A0A1Y3AY18_EURMA</name>
<evidence type="ECO:0000259" key="4">
    <source>
        <dbReference type="Pfam" id="PF12936"/>
    </source>
</evidence>
<sequence length="260" mass="30527">MNNNNNNGGGNSKKRKKNKREIKQHKDIMADDDIGLYDDIVGGDLATRFRYRMVEPNDFGLTDEEILMADDKELNRWCSLKKMTQYRSKEQEQYERKVYQQKSRNNELKRKILKSIYSDEQNDDDGDTDTKKNKRTLYPIADQMTSPDEIKDDQLDNDNDTIKIESTKKRRRRKRSKTKSKLSDEIVDNNKHEQQQQPQQSSNGGGDEKLLMKKSRKRRRSNKKKQNDDSNGNLGQIAGVSVQRLKAYGLSNREMKRMKK</sequence>
<dbReference type="GO" id="GO:0030686">
    <property type="term" value="C:90S preribosome"/>
    <property type="evidence" value="ECO:0007669"/>
    <property type="project" value="TreeGrafter"/>
</dbReference>
<comment type="caution">
    <text evidence="5">The sequence shown here is derived from an EMBL/GenBank/DDBJ whole genome shotgun (WGS) entry which is preliminary data.</text>
</comment>
<feature type="compositionally biased region" description="Basic and acidic residues" evidence="3">
    <location>
        <begin position="181"/>
        <end position="194"/>
    </location>
</feature>
<dbReference type="InterPro" id="IPR024626">
    <property type="entry name" value="Kri1-like_C"/>
</dbReference>
<dbReference type="PANTHER" id="PTHR14490:SF5">
    <property type="entry name" value="PROTEIN KRI1 HOMOLOG"/>
    <property type="match status" value="1"/>
</dbReference>
<evidence type="ECO:0000313" key="6">
    <source>
        <dbReference type="Proteomes" id="UP000194236"/>
    </source>
</evidence>
<feature type="compositionally biased region" description="Basic residues" evidence="3">
    <location>
        <begin position="12"/>
        <end position="23"/>
    </location>
</feature>
<protein>
    <recommendedName>
        <fullName evidence="2">Protein KRI1 homolog</fullName>
    </recommendedName>
</protein>
<accession>A0A1Y3AY18</accession>
<reference evidence="5 6" key="1">
    <citation type="submission" date="2017-03" db="EMBL/GenBank/DDBJ databases">
        <title>Genome Survey of Euroglyphus maynei.</title>
        <authorList>
            <person name="Arlian L.G."/>
            <person name="Morgan M.S."/>
            <person name="Rider S.D."/>
        </authorList>
    </citation>
    <scope>NUCLEOTIDE SEQUENCE [LARGE SCALE GENOMIC DNA]</scope>
    <source>
        <strain evidence="5">Arlian Lab</strain>
        <tissue evidence="5">Whole body</tissue>
    </source>
</reference>
<proteinExistence type="inferred from homology"/>
<dbReference type="GO" id="GO:0000447">
    <property type="term" value="P:endonucleolytic cleavage in ITS1 to separate SSU-rRNA from 5.8S rRNA and LSU-rRNA from tricistronic rRNA transcript (SSU-rRNA, 5.8S rRNA, LSU-rRNA)"/>
    <property type="evidence" value="ECO:0007669"/>
    <property type="project" value="TreeGrafter"/>
</dbReference>
<feature type="compositionally biased region" description="Basic and acidic residues" evidence="3">
    <location>
        <begin position="148"/>
        <end position="167"/>
    </location>
</feature>
<dbReference type="PANTHER" id="PTHR14490">
    <property type="entry name" value="ZINC FINGER, ZZ TYPE"/>
    <property type="match status" value="1"/>
</dbReference>